<dbReference type="PANTHER" id="PTHR30046">
    <property type="entry name" value="FLAGELLAR M-RING PROTEIN"/>
    <property type="match status" value="1"/>
</dbReference>
<keyword evidence="4 10" id="KW-0732">Signal</keyword>
<dbReference type="PRINTS" id="PR01338">
    <property type="entry name" value="TYPE3OMKPROT"/>
</dbReference>
<evidence type="ECO:0000313" key="13">
    <source>
        <dbReference type="Proteomes" id="UP000502005"/>
    </source>
</evidence>
<dbReference type="InterPro" id="IPR043427">
    <property type="entry name" value="YscJ/FliF"/>
</dbReference>
<accession>A0A6B9GD43</accession>
<keyword evidence="3" id="KW-0813">Transport</keyword>
<keyword evidence="5" id="KW-0653">Protein transport</keyword>
<evidence type="ECO:0000313" key="12">
    <source>
        <dbReference type="EMBL" id="QGY32127.1"/>
    </source>
</evidence>
<dbReference type="EMBL" id="CP024770">
    <property type="protein sequence ID" value="QGY32127.1"/>
    <property type="molecule type" value="Genomic_DNA"/>
</dbReference>
<keyword evidence="10" id="KW-1133">Transmembrane helix</keyword>
<keyword evidence="9 10" id="KW-0449">Lipoprotein</keyword>
<evidence type="ECO:0000256" key="5">
    <source>
        <dbReference type="ARBA" id="ARBA00022927"/>
    </source>
</evidence>
<protein>
    <recommendedName>
        <fullName evidence="10">Lipoprotein</fullName>
    </recommendedName>
</protein>
<evidence type="ECO:0000256" key="9">
    <source>
        <dbReference type="ARBA" id="ARBA00023288"/>
    </source>
</evidence>
<dbReference type="Gene3D" id="3.30.70.1530">
    <property type="entry name" value="Hypothetical protein rpa1041"/>
    <property type="match status" value="1"/>
</dbReference>
<evidence type="ECO:0000256" key="6">
    <source>
        <dbReference type="ARBA" id="ARBA00023136"/>
    </source>
</evidence>
<evidence type="ECO:0000256" key="3">
    <source>
        <dbReference type="ARBA" id="ARBA00022448"/>
    </source>
</evidence>
<proteinExistence type="inferred from homology"/>
<reference evidence="12 13" key="1">
    <citation type="submission" date="2017-11" db="EMBL/GenBank/DDBJ databases">
        <title>Genome sequence of Pantoea cypripedii NE1.</title>
        <authorList>
            <person name="Nascimento F.X."/>
        </authorList>
    </citation>
    <scope>NUCLEOTIDE SEQUENCE [LARGE SCALE GENOMIC DNA]</scope>
    <source>
        <strain evidence="12 13">NE1</strain>
        <plasmid evidence="13">pne1b</plasmid>
    </source>
</reference>
<dbReference type="GO" id="GO:0009306">
    <property type="term" value="P:protein secretion"/>
    <property type="evidence" value="ECO:0007669"/>
    <property type="project" value="InterPro"/>
</dbReference>
<dbReference type="Proteomes" id="UP000502005">
    <property type="component" value="Plasmid pNE1B"/>
</dbReference>
<keyword evidence="8 10" id="KW-0998">Cell outer membrane</keyword>
<geneLocation type="plasmid" evidence="13">
    <name>pne1b</name>
</geneLocation>
<feature type="domain" description="Flagellar M-ring N-terminal" evidence="11">
    <location>
        <begin position="23"/>
        <end position="188"/>
    </location>
</feature>
<dbReference type="InterPro" id="IPR006182">
    <property type="entry name" value="FliF_N_dom"/>
</dbReference>
<dbReference type="InterPro" id="IPR045851">
    <property type="entry name" value="AMP-bd_C_sf"/>
</dbReference>
<dbReference type="Pfam" id="PF01514">
    <property type="entry name" value="YscJ_FliF"/>
    <property type="match status" value="1"/>
</dbReference>
<feature type="transmembrane region" description="Helical" evidence="10">
    <location>
        <begin position="209"/>
        <end position="231"/>
    </location>
</feature>
<evidence type="ECO:0000256" key="2">
    <source>
        <dbReference type="ARBA" id="ARBA00009509"/>
    </source>
</evidence>
<evidence type="ECO:0000259" key="11">
    <source>
        <dbReference type="Pfam" id="PF01514"/>
    </source>
</evidence>
<comment type="similarity">
    <text evidence="2 10">Belongs to the YscJ lipoprotein family.</text>
</comment>
<organism evidence="12 13">
    <name type="scientific">Pantoea cypripedii</name>
    <name type="common">Pectobacterium cypripedii</name>
    <name type="synonym">Erwinia cypripedii</name>
    <dbReference type="NCBI Taxonomy" id="55209"/>
    <lineage>
        <taxon>Bacteria</taxon>
        <taxon>Pseudomonadati</taxon>
        <taxon>Pseudomonadota</taxon>
        <taxon>Gammaproteobacteria</taxon>
        <taxon>Enterobacterales</taxon>
        <taxon>Erwiniaceae</taxon>
        <taxon>Pantoea</taxon>
    </lineage>
</organism>
<dbReference type="NCBIfam" id="TIGR02544">
    <property type="entry name" value="III_secr_YscJ"/>
    <property type="match status" value="1"/>
</dbReference>
<sequence>MIGSVKRYGGLLLLVLCLSGCKVELYSGLTETEANQMLALLMLRNIDSDKQVIKEGNVALRVEKDQFSDAVEVLRQHGLPARKTDDMNDIFPSGQLVTSPVQEQAKINYLKEQLLEKMLRTMDGVVSAQVSIAESISNNRREVPVPSASVFIKYTPGVNMNNREADIRSLIQKGVPNLRAENISVVLQVTDYRYQPPKPAAEPFQLKKWAPWLGVAFTLLAGSIIGGVVWWRRRTNKPCA</sequence>
<evidence type="ECO:0000256" key="10">
    <source>
        <dbReference type="RuleBase" id="RU364102"/>
    </source>
</evidence>
<keyword evidence="12" id="KW-0614">Plasmid</keyword>
<dbReference type="PANTHER" id="PTHR30046:SF3">
    <property type="entry name" value="SECRETION SYSTEM APPARATUS LIPOPROTEIN SSAJ"/>
    <property type="match status" value="1"/>
</dbReference>
<dbReference type="AlphaFoldDB" id="A0A6B9GD43"/>
<dbReference type="GO" id="GO:0009279">
    <property type="term" value="C:cell outer membrane"/>
    <property type="evidence" value="ECO:0007669"/>
    <property type="project" value="UniProtKB-SubCell"/>
</dbReference>
<dbReference type="Gene3D" id="3.30.300.30">
    <property type="match status" value="1"/>
</dbReference>
<keyword evidence="6 10" id="KW-0472">Membrane</keyword>
<evidence type="ECO:0000256" key="8">
    <source>
        <dbReference type="ARBA" id="ARBA00023237"/>
    </source>
</evidence>
<gene>
    <name evidence="12" type="ORF">CUN67_24350</name>
</gene>
<name>A0A6B9GD43_PANCY</name>
<evidence type="ECO:0000256" key="7">
    <source>
        <dbReference type="ARBA" id="ARBA00023139"/>
    </source>
</evidence>
<dbReference type="InterPro" id="IPR003282">
    <property type="entry name" value="T3SS_SctJ"/>
</dbReference>
<comment type="subcellular location">
    <subcellularLocation>
        <location evidence="1">Cell outer membrane</location>
        <topology evidence="1">Lipid-anchor</topology>
    </subcellularLocation>
</comment>
<keyword evidence="10" id="KW-0812">Transmembrane</keyword>
<evidence type="ECO:0000256" key="1">
    <source>
        <dbReference type="ARBA" id="ARBA00004459"/>
    </source>
</evidence>
<dbReference type="RefSeq" id="WP_208718024.1">
    <property type="nucleotide sequence ID" value="NZ_CP024770.1"/>
</dbReference>
<keyword evidence="7 10" id="KW-0564">Palmitate</keyword>
<evidence type="ECO:0000256" key="4">
    <source>
        <dbReference type="ARBA" id="ARBA00022729"/>
    </source>
</evidence>